<protein>
    <submittedName>
        <fullName evidence="5">ABC transporter substrate-binding protein</fullName>
    </submittedName>
</protein>
<dbReference type="SUPFAM" id="SSF53850">
    <property type="entry name" value="Periplasmic binding protein-like II"/>
    <property type="match status" value="1"/>
</dbReference>
<keyword evidence="2 3" id="KW-0732">Signal</keyword>
<organism evidence="5 6">
    <name type="scientific">Vibrio nitrifigilis</name>
    <dbReference type="NCBI Taxonomy" id="2789781"/>
    <lineage>
        <taxon>Bacteria</taxon>
        <taxon>Pseudomonadati</taxon>
        <taxon>Pseudomonadota</taxon>
        <taxon>Gammaproteobacteria</taxon>
        <taxon>Vibrionales</taxon>
        <taxon>Vibrionaceae</taxon>
        <taxon>Vibrio</taxon>
    </lineage>
</organism>
<evidence type="ECO:0000256" key="3">
    <source>
        <dbReference type="SAM" id="SignalP"/>
    </source>
</evidence>
<proteinExistence type="inferred from homology"/>
<evidence type="ECO:0000259" key="4">
    <source>
        <dbReference type="SMART" id="SM00062"/>
    </source>
</evidence>
<dbReference type="PANTHER" id="PTHR35936">
    <property type="entry name" value="MEMBRANE-BOUND LYTIC MUREIN TRANSGLYCOSYLASE F"/>
    <property type="match status" value="1"/>
</dbReference>
<dbReference type="Pfam" id="PF00497">
    <property type="entry name" value="SBP_bac_3"/>
    <property type="match status" value="1"/>
</dbReference>
<dbReference type="Proteomes" id="UP000597206">
    <property type="component" value="Unassembled WGS sequence"/>
</dbReference>
<dbReference type="InterPro" id="IPR001638">
    <property type="entry name" value="Solute-binding_3/MltF_N"/>
</dbReference>
<dbReference type="PANTHER" id="PTHR35936:SF19">
    <property type="entry name" value="AMINO-ACID-BINDING PROTEIN YXEM-RELATED"/>
    <property type="match status" value="1"/>
</dbReference>
<dbReference type="RefSeq" id="WP_196125027.1">
    <property type="nucleotide sequence ID" value="NZ_JADPMR010000004.1"/>
</dbReference>
<name>A0ABS0GKY1_9VIBR</name>
<evidence type="ECO:0000313" key="5">
    <source>
        <dbReference type="EMBL" id="MBF9003134.1"/>
    </source>
</evidence>
<comment type="caution">
    <text evidence="5">The sequence shown here is derived from an EMBL/GenBank/DDBJ whole genome shotgun (WGS) entry which is preliminary data.</text>
</comment>
<accession>A0ABS0GKY1</accession>
<reference evidence="5 6" key="1">
    <citation type="submission" date="2020-11" db="EMBL/GenBank/DDBJ databases">
        <title>Vibrio nitrifigilis sp. nov., a marine nitrogen-fixing bacterium isolated from the lagoon sediment of an islet inside an atoll.</title>
        <authorList>
            <person name="Wang L.-T."/>
            <person name="Shieh W.Y."/>
        </authorList>
    </citation>
    <scope>NUCLEOTIDE SEQUENCE [LARGE SCALE GENOMIC DNA]</scope>
    <source>
        <strain evidence="5 6">NFV-1</strain>
    </source>
</reference>
<keyword evidence="6" id="KW-1185">Reference proteome</keyword>
<gene>
    <name evidence="5" type="ORF">I1A42_21895</name>
</gene>
<dbReference type="EMBL" id="JADPMR010000004">
    <property type="protein sequence ID" value="MBF9003134.1"/>
    <property type="molecule type" value="Genomic_DNA"/>
</dbReference>
<evidence type="ECO:0000256" key="2">
    <source>
        <dbReference type="ARBA" id="ARBA00022729"/>
    </source>
</evidence>
<dbReference type="CDD" id="cd01004">
    <property type="entry name" value="PBP2_MidA_like"/>
    <property type="match status" value="1"/>
</dbReference>
<feature type="signal peptide" evidence="3">
    <location>
        <begin position="1"/>
        <end position="21"/>
    </location>
</feature>
<dbReference type="Gene3D" id="3.40.190.10">
    <property type="entry name" value="Periplasmic binding protein-like II"/>
    <property type="match status" value="2"/>
</dbReference>
<feature type="domain" description="Solute-binding protein family 3/N-terminal" evidence="4">
    <location>
        <begin position="45"/>
        <end position="277"/>
    </location>
</feature>
<evidence type="ECO:0000313" key="6">
    <source>
        <dbReference type="Proteomes" id="UP000597206"/>
    </source>
</evidence>
<dbReference type="SMART" id="SM00062">
    <property type="entry name" value="PBPb"/>
    <property type="match status" value="1"/>
</dbReference>
<evidence type="ECO:0000256" key="1">
    <source>
        <dbReference type="ARBA" id="ARBA00010333"/>
    </source>
</evidence>
<feature type="chain" id="PRO_5047131841" evidence="3">
    <location>
        <begin position="22"/>
        <end position="294"/>
    </location>
</feature>
<sequence length="294" mass="31501">MKLSTLITTLLIGMASSSAYANIPLQTFNQKLHDMLPDDIKQSGKMISSVNGSFPPYTIVKGGNQFDGAAVDIDKALSQLLGIKIEHKNVSGLSSILMGIKSGRYTYDSGPVGDFANREESVDFVDYVQEFVVFAVKKGNPQHIDGIASTCGKRISVMAGGSAERVVRNQSKQCVKDGKSAIKVLSYTDQPTSILAVKSNRADAFFSSQAPLSYFVKMSNGELELAGEGKSNGFDTLYQGAVVPKGSPLVQVLKASYDELHKNGTYDAIMKKWNLEGNKLAAPGINLATAKASD</sequence>
<comment type="similarity">
    <text evidence="1">Belongs to the bacterial solute-binding protein 3 family.</text>
</comment>